<protein>
    <submittedName>
        <fullName evidence="2">Uncharacterized protein</fullName>
    </submittedName>
</protein>
<proteinExistence type="predicted"/>
<feature type="compositionally biased region" description="Acidic residues" evidence="1">
    <location>
        <begin position="220"/>
        <end position="236"/>
    </location>
</feature>
<evidence type="ECO:0000313" key="2">
    <source>
        <dbReference type="EMBL" id="BCE83800.1"/>
    </source>
</evidence>
<sequence>MVKREEFSLFGWSMAVPLCDDLWLGMQLRNIAVVDLSIIRPMEAEILELWYQTERTPPEIMMLTGISQMWLFSLYEFLRTWRQKAKHIIKVADEYETVQPRKREKFLKGILDVAESKHKFVQRVPRFYVGQLQKIPNADFVKSVRDYLANTEELFTHISHARMMLAKHEIMGAQGFMAEAPGYGRLNTFSGSIYWQYTLKDESLDVLDRRSVANTFLGIDESEMDSSEPHEEEPCEENSGQEK</sequence>
<dbReference type="EMBL" id="AP023098">
    <property type="protein sequence ID" value="BCE83800.1"/>
    <property type="molecule type" value="Genomic_DNA"/>
</dbReference>
<feature type="region of interest" description="Disordered" evidence="1">
    <location>
        <begin position="220"/>
        <end position="243"/>
    </location>
</feature>
<accession>A0A810C8K2</accession>
<gene>
    <name evidence="2" type="ORF">XF9B_52210</name>
</gene>
<organism evidence="2">
    <name type="scientific">Bradyrhizobium diazoefficiens</name>
    <dbReference type="NCBI Taxonomy" id="1355477"/>
    <lineage>
        <taxon>Bacteria</taxon>
        <taxon>Pseudomonadati</taxon>
        <taxon>Pseudomonadota</taxon>
        <taxon>Alphaproteobacteria</taxon>
        <taxon>Hyphomicrobiales</taxon>
        <taxon>Nitrobacteraceae</taxon>
        <taxon>Bradyrhizobium</taxon>
    </lineage>
</organism>
<name>A0A810C8K2_9BRAD</name>
<reference evidence="2" key="1">
    <citation type="submission" date="2020-05" db="EMBL/GenBank/DDBJ databases">
        <title>Complete genome sequence of Bradyrhizobium diazoefficiens XF9 isolated from soybean nodule.</title>
        <authorList>
            <person name="Noda R."/>
            <person name="Kakizaki K."/>
            <person name="Minamisawa K."/>
        </authorList>
    </citation>
    <scope>NUCLEOTIDE SEQUENCE</scope>
    <source>
        <strain evidence="2">XF9</strain>
    </source>
</reference>
<dbReference type="AlphaFoldDB" id="A0A810C8K2"/>
<evidence type="ECO:0000256" key="1">
    <source>
        <dbReference type="SAM" id="MobiDB-lite"/>
    </source>
</evidence>